<dbReference type="Gene3D" id="1.10.10.10">
    <property type="entry name" value="Winged helix-like DNA-binding domain superfamily/Winged helix DNA-binding domain"/>
    <property type="match status" value="3"/>
</dbReference>
<keyword evidence="10" id="KW-1185">Reference proteome</keyword>
<proteinExistence type="inferred from homology"/>
<dbReference type="PANTHER" id="PTHR33602:SF1">
    <property type="entry name" value="REGULATORY PROTEIN RECX FAMILY PROTEIN"/>
    <property type="match status" value="1"/>
</dbReference>
<comment type="function">
    <text evidence="5">Modulates RecA activity.</text>
</comment>
<gene>
    <name evidence="5 9" type="primary">recX</name>
    <name evidence="9" type="ORF">D5396_15850</name>
</gene>
<dbReference type="InterPro" id="IPR053924">
    <property type="entry name" value="RecX_HTH_2nd"/>
</dbReference>
<comment type="similarity">
    <text evidence="2 5">Belongs to the RecX family.</text>
</comment>
<feature type="domain" description="RecX second three-helical" evidence="7">
    <location>
        <begin position="134"/>
        <end position="174"/>
    </location>
</feature>
<reference evidence="9 10" key="1">
    <citation type="submission" date="2018-09" db="EMBL/GenBank/DDBJ databases">
        <authorList>
            <person name="Le Fleche-Mateos A."/>
        </authorList>
    </citation>
    <scope>NUCLEOTIDE SEQUENCE [LARGE SCALE GENOMIC DNA]</scope>
    <source>
        <strain evidence="9 10">DSM 30078</strain>
    </source>
</reference>
<organism evidence="9 10">
    <name type="scientific">Rahnella inusitata</name>
    <dbReference type="NCBI Taxonomy" id="58169"/>
    <lineage>
        <taxon>Bacteria</taxon>
        <taxon>Pseudomonadati</taxon>
        <taxon>Pseudomonadota</taxon>
        <taxon>Gammaproteobacteria</taxon>
        <taxon>Enterobacterales</taxon>
        <taxon>Yersiniaceae</taxon>
        <taxon>Rahnella</taxon>
    </lineage>
</organism>
<comment type="caution">
    <text evidence="9">The sequence shown here is derived from an EMBL/GenBank/DDBJ whole genome shotgun (WGS) entry which is preliminary data.</text>
</comment>
<dbReference type="Pfam" id="PF21981">
    <property type="entry name" value="RecX_HTH3"/>
    <property type="match status" value="1"/>
</dbReference>
<sequence>MSDEKSSNGNTIDLQKLLEQVEQESAASSLFAPQEKDADAAKINSLMNRAMRLLSQRDHGEMELRKKLRTPPVPFVKPANKKSSWSSRKRPAQNEFAEENIVRAKPEPRPVPEEIPEEHVQAVIDYCYQHHWLDDAKFADRYISGRSNKGYGAQRIRSELMQKGVDKEIITTALENTEVDWCILARELAVRKFGEDLPTDWKEKSKVLRYLLYRGFFQEEIQSIYRDFDD</sequence>
<evidence type="ECO:0000259" key="7">
    <source>
        <dbReference type="Pfam" id="PF02631"/>
    </source>
</evidence>
<keyword evidence="4 5" id="KW-0963">Cytoplasm</keyword>
<dbReference type="NCBIfam" id="NF001053">
    <property type="entry name" value="PRK00117.1-3"/>
    <property type="match status" value="1"/>
</dbReference>
<dbReference type="InterPro" id="IPR036388">
    <property type="entry name" value="WH-like_DNA-bd_sf"/>
</dbReference>
<evidence type="ECO:0000259" key="8">
    <source>
        <dbReference type="Pfam" id="PF21981"/>
    </source>
</evidence>
<evidence type="ECO:0000256" key="3">
    <source>
        <dbReference type="ARBA" id="ARBA00018111"/>
    </source>
</evidence>
<dbReference type="HAMAP" id="MF_01114">
    <property type="entry name" value="RecX"/>
    <property type="match status" value="1"/>
</dbReference>
<dbReference type="EMBL" id="RAHG01000007">
    <property type="protein sequence ID" value="RJT11940.1"/>
    <property type="molecule type" value="Genomic_DNA"/>
</dbReference>
<evidence type="ECO:0000256" key="4">
    <source>
        <dbReference type="ARBA" id="ARBA00022490"/>
    </source>
</evidence>
<dbReference type="InterPro" id="IPR053925">
    <property type="entry name" value="RecX_HTH_3rd"/>
</dbReference>
<evidence type="ECO:0000313" key="9">
    <source>
        <dbReference type="EMBL" id="RJT11940.1"/>
    </source>
</evidence>
<dbReference type="Proteomes" id="UP000284119">
    <property type="component" value="Unassembled WGS sequence"/>
</dbReference>
<feature type="domain" description="RecX third three-helical" evidence="8">
    <location>
        <begin position="184"/>
        <end position="223"/>
    </location>
</feature>
<evidence type="ECO:0000256" key="5">
    <source>
        <dbReference type="HAMAP-Rule" id="MF_01114"/>
    </source>
</evidence>
<dbReference type="PANTHER" id="PTHR33602">
    <property type="entry name" value="REGULATORY PROTEIN RECX FAMILY PROTEIN"/>
    <property type="match status" value="1"/>
</dbReference>
<dbReference type="InterPro" id="IPR003783">
    <property type="entry name" value="Regulatory_RecX"/>
</dbReference>
<evidence type="ECO:0000256" key="1">
    <source>
        <dbReference type="ARBA" id="ARBA00004496"/>
    </source>
</evidence>
<evidence type="ECO:0000256" key="2">
    <source>
        <dbReference type="ARBA" id="ARBA00009695"/>
    </source>
</evidence>
<evidence type="ECO:0000313" key="10">
    <source>
        <dbReference type="Proteomes" id="UP000284119"/>
    </source>
</evidence>
<accession>A0ABX9NZ95</accession>
<evidence type="ECO:0000256" key="6">
    <source>
        <dbReference type="SAM" id="MobiDB-lite"/>
    </source>
</evidence>
<protein>
    <recommendedName>
        <fullName evidence="3 5">Regulatory protein RecX</fullName>
    </recommendedName>
</protein>
<comment type="subcellular location">
    <subcellularLocation>
        <location evidence="1 5">Cytoplasm</location>
    </subcellularLocation>
</comment>
<dbReference type="Pfam" id="PF02631">
    <property type="entry name" value="RecX_HTH2"/>
    <property type="match status" value="1"/>
</dbReference>
<feature type="region of interest" description="Disordered" evidence="6">
    <location>
        <begin position="63"/>
        <end position="95"/>
    </location>
</feature>
<name>A0ABX9NZ95_9GAMM</name>